<reference evidence="1" key="1">
    <citation type="submission" date="2021-01" db="EMBL/GenBank/DDBJ databases">
        <title>Deciphering the adaptive evolutionary patterns associated with biogeogrpahic diversity in the finger millet blast pathogen Magnaporthe oryzae in Eastern Africa.</title>
        <authorList>
            <person name="Onyema G."/>
            <person name="Shittu T.A."/>
            <person name="Dodsworth S."/>
            <person name="Devilliers S."/>
            <person name="Muthumeenakshi S."/>
            <person name="Sreenivasaprasad S."/>
        </authorList>
    </citation>
    <scope>NUCLEOTIDE SEQUENCE</scope>
    <source>
        <strain evidence="1">D15/s37</strain>
    </source>
</reference>
<proteinExistence type="predicted"/>
<gene>
    <name evidence="1" type="ORF">MCOR33_005843</name>
</gene>
<organism evidence="1 2">
    <name type="scientific">Pyricularia grisea</name>
    <name type="common">Crabgrass-specific blast fungus</name>
    <name type="synonym">Magnaporthe grisea</name>
    <dbReference type="NCBI Taxonomy" id="148305"/>
    <lineage>
        <taxon>Eukaryota</taxon>
        <taxon>Fungi</taxon>
        <taxon>Dikarya</taxon>
        <taxon>Ascomycota</taxon>
        <taxon>Pezizomycotina</taxon>
        <taxon>Sordariomycetes</taxon>
        <taxon>Sordariomycetidae</taxon>
        <taxon>Magnaporthales</taxon>
        <taxon>Pyriculariaceae</taxon>
        <taxon>Pyricularia</taxon>
    </lineage>
</organism>
<dbReference type="EMBL" id="JABSND010000101">
    <property type="protein sequence ID" value="KAI6297944.1"/>
    <property type="molecule type" value="Genomic_DNA"/>
</dbReference>
<evidence type="ECO:0000313" key="1">
    <source>
        <dbReference type="EMBL" id="KAI6297944.1"/>
    </source>
</evidence>
<accession>A0ABQ8NKE7</accession>
<name>A0ABQ8NKE7_PYRGI</name>
<sequence length="51" mass="5490">MDKYNKLNFCNIVMAWMRSAGAGGGSGSVVQKIQRCLYGSVYADISLGESL</sequence>
<protein>
    <submittedName>
        <fullName evidence="1">Uncharacterized protein</fullName>
    </submittedName>
</protein>
<dbReference type="Proteomes" id="UP001059893">
    <property type="component" value="Unassembled WGS sequence"/>
</dbReference>
<keyword evidence="2" id="KW-1185">Reference proteome</keyword>
<evidence type="ECO:0000313" key="2">
    <source>
        <dbReference type="Proteomes" id="UP001059893"/>
    </source>
</evidence>
<comment type="caution">
    <text evidence="1">The sequence shown here is derived from an EMBL/GenBank/DDBJ whole genome shotgun (WGS) entry which is preliminary data.</text>
</comment>